<dbReference type="EMBL" id="LAZP02000112">
    <property type="protein sequence ID" value="PFH60699.1"/>
    <property type="molecule type" value="Genomic_DNA"/>
</dbReference>
<dbReference type="AlphaFoldDB" id="A0A2A9PH29"/>
<dbReference type="InterPro" id="IPR001347">
    <property type="entry name" value="SIS_dom"/>
</dbReference>
<feature type="compositionally biased region" description="Pro residues" evidence="1">
    <location>
        <begin position="22"/>
        <end position="32"/>
    </location>
</feature>
<dbReference type="Proteomes" id="UP000037136">
    <property type="component" value="Unassembled WGS sequence"/>
</dbReference>
<proteinExistence type="predicted"/>
<gene>
    <name evidence="3" type="ORF">XA68_10498</name>
</gene>
<feature type="domain" description="SIS" evidence="2">
    <location>
        <begin position="98"/>
        <end position="247"/>
    </location>
</feature>
<accession>A0A2A9PH29</accession>
<reference evidence="3 4" key="1">
    <citation type="journal article" date="2015" name="BMC Genomics">
        <title>Gene expression during zombie ant biting behavior reflects the complexity underlying fungal parasitic behavioral manipulation.</title>
        <authorList>
            <person name="de Bekker C."/>
            <person name="Ohm R.A."/>
            <person name="Loreto R.G."/>
            <person name="Sebastian A."/>
            <person name="Albert I."/>
            <person name="Merrow M."/>
            <person name="Brachmann A."/>
            <person name="Hughes D.P."/>
        </authorList>
    </citation>
    <scope>NUCLEOTIDE SEQUENCE [LARGE SCALE GENOMIC DNA]</scope>
    <source>
        <strain evidence="3 4">SC16a</strain>
    </source>
</reference>
<dbReference type="GO" id="GO:0097367">
    <property type="term" value="F:carbohydrate derivative binding"/>
    <property type="evidence" value="ECO:0007669"/>
    <property type="project" value="InterPro"/>
</dbReference>
<dbReference type="PANTHER" id="PTHR38418:SF2">
    <property type="entry name" value="SUGAR ISOMERASE, KPSF_GUTQ (AFU_ORTHOLOGUE AFUA_6G08860)"/>
    <property type="match status" value="1"/>
</dbReference>
<dbReference type="SUPFAM" id="SSF53697">
    <property type="entry name" value="SIS domain"/>
    <property type="match status" value="1"/>
</dbReference>
<evidence type="ECO:0000259" key="2">
    <source>
        <dbReference type="PROSITE" id="PS51464"/>
    </source>
</evidence>
<evidence type="ECO:0000256" key="1">
    <source>
        <dbReference type="SAM" id="MobiDB-lite"/>
    </source>
</evidence>
<name>A0A2A9PH29_OPHUN</name>
<sequence length="404" mass="42313">MAEHRPIQTSAVIVLGVQKGPAEPPPSPPTPCISPDDGSLCEPASPFSLEHGRREEGPSPMARGLHVLTTEAAALANLARLYETDTSARDGFDKAVRIVARRSAAQGKLVVVGVGKSGHIGRKLVATLQSLAIRAVFLHPTEALHGDLGIIGPRDALLFISFSGRTQELLQLLPHLDERLPAIVLTSHVRPDTCELVRRRPTAVLLPAPIPEPEETSFGVPAPSTSTTVALALCDALAITAADELHCDLPAEFGRNHPGGAIGAAAAVRPRTLKEAAVPWHELAGGPEGLGWDSLGADLLRAGYDSPSGWVRVEDGVATPDKIRRMSAAHLCAPLGQVVGVVATRQDMICMPSDTTVPLAARKVCTMMQQHDEVLCGPDSVIAAVEGGIIVGVVEAGYLLASDG</sequence>
<dbReference type="InterPro" id="IPR046348">
    <property type="entry name" value="SIS_dom_sf"/>
</dbReference>
<evidence type="ECO:0000313" key="4">
    <source>
        <dbReference type="Proteomes" id="UP000037136"/>
    </source>
</evidence>
<comment type="caution">
    <text evidence="3">The sequence shown here is derived from an EMBL/GenBank/DDBJ whole genome shotgun (WGS) entry which is preliminary data.</text>
</comment>
<dbReference type="Gene3D" id="3.40.50.10490">
    <property type="entry name" value="Glucose-6-phosphate isomerase like protein, domain 1"/>
    <property type="match status" value="1"/>
</dbReference>
<dbReference type="PROSITE" id="PS51464">
    <property type="entry name" value="SIS"/>
    <property type="match status" value="1"/>
</dbReference>
<dbReference type="OrthoDB" id="1872003at2759"/>
<reference evidence="3 4" key="2">
    <citation type="journal article" date="2017" name="Sci. Rep.">
        <title>Ant-infecting Ophiocordyceps genomes reveal a high diversity of potential behavioral manipulation genes and a possible major role for enterotoxins.</title>
        <authorList>
            <person name="de Bekker C."/>
            <person name="Ohm R.A."/>
            <person name="Evans H.C."/>
            <person name="Brachmann A."/>
            <person name="Hughes D.P."/>
        </authorList>
    </citation>
    <scope>NUCLEOTIDE SEQUENCE [LARGE SCALE GENOMIC DNA]</scope>
    <source>
        <strain evidence="3 4">SC16a</strain>
    </source>
</reference>
<keyword evidence="4" id="KW-1185">Reference proteome</keyword>
<dbReference type="InterPro" id="IPR035474">
    <property type="entry name" value="SIS_Kpsf"/>
</dbReference>
<dbReference type="GO" id="GO:1901135">
    <property type="term" value="P:carbohydrate derivative metabolic process"/>
    <property type="evidence" value="ECO:0007669"/>
    <property type="project" value="InterPro"/>
</dbReference>
<dbReference type="CDD" id="cd05014">
    <property type="entry name" value="SIS_Kpsf"/>
    <property type="match status" value="1"/>
</dbReference>
<evidence type="ECO:0000313" key="3">
    <source>
        <dbReference type="EMBL" id="PFH60699.1"/>
    </source>
</evidence>
<feature type="region of interest" description="Disordered" evidence="1">
    <location>
        <begin position="18"/>
        <end position="61"/>
    </location>
</feature>
<dbReference type="PANTHER" id="PTHR38418">
    <property type="entry name" value="SUGAR ISOMERASE, KPSF/GUTQ (AFU_ORTHOLOGUE AFUA_6G08860)"/>
    <property type="match status" value="1"/>
</dbReference>
<organism evidence="3 4">
    <name type="scientific">Ophiocordyceps unilateralis</name>
    <name type="common">Zombie-ant fungus</name>
    <name type="synonym">Torrubia unilateralis</name>
    <dbReference type="NCBI Taxonomy" id="268505"/>
    <lineage>
        <taxon>Eukaryota</taxon>
        <taxon>Fungi</taxon>
        <taxon>Dikarya</taxon>
        <taxon>Ascomycota</taxon>
        <taxon>Pezizomycotina</taxon>
        <taxon>Sordariomycetes</taxon>
        <taxon>Hypocreomycetidae</taxon>
        <taxon>Hypocreales</taxon>
        <taxon>Ophiocordycipitaceae</taxon>
        <taxon>Ophiocordyceps</taxon>
    </lineage>
</organism>
<dbReference type="Pfam" id="PF01380">
    <property type="entry name" value="SIS"/>
    <property type="match status" value="1"/>
</dbReference>
<protein>
    <recommendedName>
        <fullName evidence="2">SIS domain-containing protein</fullName>
    </recommendedName>
</protein>